<reference evidence="3" key="1">
    <citation type="submission" date="2021-01" db="EMBL/GenBank/DDBJ databases">
        <title>Chromosome-level genome assembly of a human fungal pathogen reveals clustering of transcriptionally co-regulated genes.</title>
        <authorList>
            <person name="Voorhies M."/>
            <person name="Cohen S."/>
            <person name="Shea T.P."/>
            <person name="Petrus S."/>
            <person name="Munoz J.F."/>
            <person name="Poplawski S."/>
            <person name="Goldman W.E."/>
            <person name="Michael T."/>
            <person name="Cuomo C.A."/>
            <person name="Sil A."/>
            <person name="Beyhan S."/>
        </authorList>
    </citation>
    <scope>NUCLEOTIDE SEQUENCE</scope>
    <source>
        <strain evidence="3">WU24</strain>
    </source>
</reference>
<protein>
    <recommendedName>
        <fullName evidence="2">Nephrocystin 3-like N-terminal domain-containing protein</fullName>
    </recommendedName>
</protein>
<dbReference type="Pfam" id="PF24883">
    <property type="entry name" value="NPHP3_N"/>
    <property type="match status" value="1"/>
</dbReference>
<evidence type="ECO:0000259" key="2">
    <source>
        <dbReference type="Pfam" id="PF24883"/>
    </source>
</evidence>
<name>A0A8A1MKA2_AJECA</name>
<accession>A0A8A1MKA2</accession>
<feature type="domain" description="Nephrocystin 3-like N-terminal" evidence="2">
    <location>
        <begin position="2"/>
        <end position="84"/>
    </location>
</feature>
<dbReference type="InterPro" id="IPR056884">
    <property type="entry name" value="NPHP3-like_N"/>
</dbReference>
<dbReference type="Proteomes" id="UP000663671">
    <property type="component" value="Chromosome 6"/>
</dbReference>
<organism evidence="3 4">
    <name type="scientific">Ajellomyces capsulatus</name>
    <name type="common">Darling's disease fungus</name>
    <name type="synonym">Histoplasma capsulatum</name>
    <dbReference type="NCBI Taxonomy" id="5037"/>
    <lineage>
        <taxon>Eukaryota</taxon>
        <taxon>Fungi</taxon>
        <taxon>Dikarya</taxon>
        <taxon>Ascomycota</taxon>
        <taxon>Pezizomycotina</taxon>
        <taxon>Eurotiomycetes</taxon>
        <taxon>Eurotiomycetidae</taxon>
        <taxon>Onygenales</taxon>
        <taxon>Ajellomycetaceae</taxon>
        <taxon>Histoplasma</taxon>
    </lineage>
</organism>
<sequence length="130" mass="14762">MASRNESLKELLLSMHSDGIEFDKGDERTIWRKIFLSGIFQAPIPPQYWVIDALDECTDFVSFFGPMLAKLDNSIPIHIFITSRPTAILQQQFYGLGTGRVVCEQISAADTLHDVRIFVEEKSMLLDVEP</sequence>
<proteinExistence type="predicted"/>
<evidence type="ECO:0000256" key="1">
    <source>
        <dbReference type="ARBA" id="ARBA00022737"/>
    </source>
</evidence>
<evidence type="ECO:0000313" key="3">
    <source>
        <dbReference type="EMBL" id="QSS67018.1"/>
    </source>
</evidence>
<dbReference type="AlphaFoldDB" id="A0A8A1MKA2"/>
<gene>
    <name evidence="3" type="ORF">I7I51_03231</name>
</gene>
<evidence type="ECO:0000313" key="4">
    <source>
        <dbReference type="Proteomes" id="UP000663671"/>
    </source>
</evidence>
<dbReference type="VEuPathDB" id="FungiDB:I7I51_03231"/>
<keyword evidence="1" id="KW-0677">Repeat</keyword>
<dbReference type="OrthoDB" id="194358at2759"/>
<dbReference type="EMBL" id="CP069116">
    <property type="protein sequence ID" value="QSS67018.1"/>
    <property type="molecule type" value="Genomic_DNA"/>
</dbReference>